<feature type="chain" id="PRO_5045993399" evidence="2">
    <location>
        <begin position="27"/>
        <end position="136"/>
    </location>
</feature>
<keyword evidence="5" id="KW-1185">Reference proteome</keyword>
<dbReference type="EMBL" id="JAGGJU010000004">
    <property type="protein sequence ID" value="MBP1850397.1"/>
    <property type="molecule type" value="Genomic_DNA"/>
</dbReference>
<name>A0ABS4DXI7_9HYPH</name>
<evidence type="ECO:0000256" key="2">
    <source>
        <dbReference type="SAM" id="SignalP"/>
    </source>
</evidence>
<comment type="caution">
    <text evidence="4">The sequence shown here is derived from an EMBL/GenBank/DDBJ whole genome shotgun (WGS) entry which is preliminary data.</text>
</comment>
<dbReference type="Proteomes" id="UP000759443">
    <property type="component" value="Unassembled WGS sequence"/>
</dbReference>
<gene>
    <name evidence="4" type="ORF">J2Z17_001831</name>
</gene>
<reference evidence="4 5" key="1">
    <citation type="submission" date="2021-03" db="EMBL/GenBank/DDBJ databases">
        <title>Genomic Encyclopedia of Type Strains, Phase IV (KMG-IV): sequencing the most valuable type-strain genomes for metagenomic binning, comparative biology and taxonomic classification.</title>
        <authorList>
            <person name="Goeker M."/>
        </authorList>
    </citation>
    <scope>NUCLEOTIDE SEQUENCE [LARGE SCALE GENOMIC DNA]</scope>
    <source>
        <strain evidence="4 5">DSM 21600</strain>
    </source>
</reference>
<dbReference type="SUPFAM" id="SSF52833">
    <property type="entry name" value="Thioredoxin-like"/>
    <property type="match status" value="1"/>
</dbReference>
<evidence type="ECO:0000313" key="4">
    <source>
        <dbReference type="EMBL" id="MBP1850397.1"/>
    </source>
</evidence>
<protein>
    <submittedName>
        <fullName evidence="4">Thiol-disulfide isomerase/thioredoxin</fullName>
    </submittedName>
</protein>
<dbReference type="Gene3D" id="3.40.30.10">
    <property type="entry name" value="Glutaredoxin"/>
    <property type="match status" value="1"/>
</dbReference>
<proteinExistence type="predicted"/>
<dbReference type="InterPro" id="IPR013766">
    <property type="entry name" value="Thioredoxin_domain"/>
</dbReference>
<dbReference type="InterPro" id="IPR050620">
    <property type="entry name" value="Thioredoxin_H-type-like"/>
</dbReference>
<keyword evidence="2" id="KW-0732">Signal</keyword>
<keyword evidence="1" id="KW-0676">Redox-active center</keyword>
<evidence type="ECO:0000313" key="5">
    <source>
        <dbReference type="Proteomes" id="UP000759443"/>
    </source>
</evidence>
<evidence type="ECO:0000256" key="1">
    <source>
        <dbReference type="ARBA" id="ARBA00023284"/>
    </source>
</evidence>
<dbReference type="Pfam" id="PF00085">
    <property type="entry name" value="Thioredoxin"/>
    <property type="match status" value="1"/>
</dbReference>
<dbReference type="PANTHER" id="PTHR10438">
    <property type="entry name" value="THIOREDOXIN"/>
    <property type="match status" value="1"/>
</dbReference>
<dbReference type="PROSITE" id="PS51352">
    <property type="entry name" value="THIOREDOXIN_2"/>
    <property type="match status" value="1"/>
</dbReference>
<accession>A0ABS4DXI7</accession>
<dbReference type="PANTHER" id="PTHR10438:SF468">
    <property type="entry name" value="THIOREDOXIN-1-RELATED"/>
    <property type="match status" value="1"/>
</dbReference>
<dbReference type="RefSeq" id="WP_209944065.1">
    <property type="nucleotide sequence ID" value="NZ_JAGGJU010000004.1"/>
</dbReference>
<evidence type="ECO:0000259" key="3">
    <source>
        <dbReference type="PROSITE" id="PS51352"/>
    </source>
</evidence>
<dbReference type="GO" id="GO:0016853">
    <property type="term" value="F:isomerase activity"/>
    <property type="evidence" value="ECO:0007669"/>
    <property type="project" value="UniProtKB-KW"/>
</dbReference>
<keyword evidence="4" id="KW-0413">Isomerase</keyword>
<dbReference type="CDD" id="cd02947">
    <property type="entry name" value="TRX_family"/>
    <property type="match status" value="1"/>
</dbReference>
<dbReference type="InterPro" id="IPR036249">
    <property type="entry name" value="Thioredoxin-like_sf"/>
</dbReference>
<dbReference type="PROSITE" id="PS00194">
    <property type="entry name" value="THIOREDOXIN_1"/>
    <property type="match status" value="1"/>
</dbReference>
<sequence>MTLRTTMLTGLAAAAFSIIAASAALAGEIKPYSQQTFETAQKAGAPVVVDITASWCPTCKAQKPIIDELAASEALGPVTVFQVDFDDQKDVVRAFGANMQSTLIAFNGTTETARSVGDTKPETIKALFTSSLAKTQ</sequence>
<feature type="signal peptide" evidence="2">
    <location>
        <begin position="1"/>
        <end position="26"/>
    </location>
</feature>
<feature type="domain" description="Thioredoxin" evidence="3">
    <location>
        <begin position="7"/>
        <end position="133"/>
    </location>
</feature>
<dbReference type="InterPro" id="IPR017937">
    <property type="entry name" value="Thioredoxin_CS"/>
</dbReference>
<organism evidence="4 5">
    <name type="scientific">Rhizobium halophytocola</name>
    <dbReference type="NCBI Taxonomy" id="735519"/>
    <lineage>
        <taxon>Bacteria</taxon>
        <taxon>Pseudomonadati</taxon>
        <taxon>Pseudomonadota</taxon>
        <taxon>Alphaproteobacteria</taxon>
        <taxon>Hyphomicrobiales</taxon>
        <taxon>Rhizobiaceae</taxon>
        <taxon>Rhizobium/Agrobacterium group</taxon>
        <taxon>Rhizobium</taxon>
    </lineage>
</organism>